<feature type="region of interest" description="Disordered" evidence="1">
    <location>
        <begin position="941"/>
        <end position="969"/>
    </location>
</feature>
<feature type="region of interest" description="Disordered" evidence="1">
    <location>
        <begin position="342"/>
        <end position="401"/>
    </location>
</feature>
<feature type="compositionally biased region" description="Basic residues" evidence="1">
    <location>
        <begin position="231"/>
        <end position="241"/>
    </location>
</feature>
<dbReference type="eggNOG" id="ENOG502S7JR">
    <property type="taxonomic scope" value="Eukaryota"/>
</dbReference>
<feature type="region of interest" description="Disordered" evidence="1">
    <location>
        <begin position="787"/>
        <end position="838"/>
    </location>
</feature>
<dbReference type="STRING" id="1262450.S3CSG1"/>
<evidence type="ECO:0000313" key="2">
    <source>
        <dbReference type="EMBL" id="EPE03600.1"/>
    </source>
</evidence>
<dbReference type="VEuPathDB" id="FungiDB:F503_01858"/>
<feature type="compositionally biased region" description="Low complexity" evidence="1">
    <location>
        <begin position="601"/>
        <end position="612"/>
    </location>
</feature>
<feature type="region of interest" description="Disordered" evidence="1">
    <location>
        <begin position="642"/>
        <end position="668"/>
    </location>
</feature>
<feature type="compositionally biased region" description="Acidic residues" evidence="1">
    <location>
        <begin position="869"/>
        <end position="881"/>
    </location>
</feature>
<organism evidence="2 3">
    <name type="scientific">Ophiostoma piceae (strain UAMH 11346)</name>
    <name type="common">Sap stain fungus</name>
    <dbReference type="NCBI Taxonomy" id="1262450"/>
    <lineage>
        <taxon>Eukaryota</taxon>
        <taxon>Fungi</taxon>
        <taxon>Dikarya</taxon>
        <taxon>Ascomycota</taxon>
        <taxon>Pezizomycotina</taxon>
        <taxon>Sordariomycetes</taxon>
        <taxon>Sordariomycetidae</taxon>
        <taxon>Ophiostomatales</taxon>
        <taxon>Ophiostomataceae</taxon>
        <taxon>Ophiostoma</taxon>
    </lineage>
</organism>
<dbReference type="EMBL" id="KE148166">
    <property type="protein sequence ID" value="EPE03600.1"/>
    <property type="molecule type" value="Genomic_DNA"/>
</dbReference>
<sequence>MAMWLFKRKSRRKRGRASSISPDAASSETGPSTALPRSFTTPEDSAAVNASITASATGPHPSSSPIRRRPSERSTYDRNFSSSSRQPNKLQRRVRTYSFESGRADNLEMALNSYNRSAASGNPLHDYPVYRAPTLHHSQSQSKRDGRHLLSRTKSSKRRKNAHDREREAEIKAMSSVGNFASIDKRSRTVDFDPLRPAVEPWMGGRSVAKNQTMPHPDSFAARTARGEKKSKPKLSKKGKKQRDSDDISLPSAESIDSAMSSDSEQVSYVISPLATLAPKPTLRYASHPVRGAGGAMYGPAYKEFSHQLPRKLAMPIPEATLRAHKRVDDLANDMNASDLRELMERDMRRRERKRLSDQDRAARRLSRQAERQQRLVQHELEQQEQEMRDAPPSRSSPDMARGVLGREAAVFGIANDNTSAVVTSATRRDATPPPPSKEQQRSHLPSPPPEERISISDNGNEDVEMVAATHSESNASATSSRRRSPVEMFYRPDSSPVESLEVLPQPVPKDEIPRDIQANGNAEFVSAAVPTRTTSTLRKLAKLRKRLSNLSNSSTKSPAVSKASKSSANGSVRGHTRGAVSWTSLGGILRWASRSKRSNRSNSTRNISGSSGAITGNNSLTEKAEHEMTPEELLAATAAATEAALSGPKNPTPFHARAPLNTGVKPGVHRTMSRFREDLPEFLMSPPTSCKQSPEHSPVPEHANEGDSMSEIIDVESLPIQGVVTNTTTFMRDDESDEESIIMPPTTFHGQYHSVEPPVDESWLHVDADIVADPYQETHNEEDDIVADSLDPSPEPQQSLSLASIDSEGSWLSGGRAQRRRSTQPQRSLDNVSRSSYQRWTSNDHINNHSNYYNQAEQSLSALPSSDIEPEQDEDEDEVETVNGEADTSGLTKTETETDDQHVNESAHWGSVNERKVQVDTPLHTATLVKSHEGLLKTFYDGEEAEASPTSPVSPTSLDSENSPVSDGDFQALKGVQRATSVNLGRGHVRHISAGSAKLLEISSSPRNSFGGRS</sequence>
<dbReference type="Proteomes" id="UP000016923">
    <property type="component" value="Unassembled WGS sequence"/>
</dbReference>
<feature type="compositionally biased region" description="Polar residues" evidence="1">
    <location>
        <begin position="20"/>
        <end position="32"/>
    </location>
</feature>
<feature type="compositionally biased region" description="Polar residues" evidence="1">
    <location>
        <begin position="949"/>
        <end position="966"/>
    </location>
</feature>
<accession>S3CSG1</accession>
<proteinExistence type="predicted"/>
<feature type="region of interest" description="Disordered" evidence="1">
    <location>
        <begin position="135"/>
        <end position="168"/>
    </location>
</feature>
<dbReference type="HOGENOM" id="CLU_010101_0_0_1"/>
<feature type="region of interest" description="Disordered" evidence="1">
    <location>
        <begin position="199"/>
        <end position="250"/>
    </location>
</feature>
<feature type="compositionally biased region" description="Low complexity" evidence="1">
    <location>
        <begin position="549"/>
        <end position="572"/>
    </location>
</feature>
<dbReference type="OMA" id="RRADRYM"/>
<feature type="compositionally biased region" description="Basic residues" evidence="1">
    <location>
        <begin position="1"/>
        <end position="16"/>
    </location>
</feature>
<evidence type="ECO:0000256" key="1">
    <source>
        <dbReference type="SAM" id="MobiDB-lite"/>
    </source>
</evidence>
<dbReference type="OrthoDB" id="4152802at2759"/>
<feature type="region of interest" description="Disordered" evidence="1">
    <location>
        <begin position="687"/>
        <end position="707"/>
    </location>
</feature>
<protein>
    <submittedName>
        <fullName evidence="2">Uncharacterized protein</fullName>
    </submittedName>
</protein>
<feature type="region of interest" description="Disordered" evidence="1">
    <location>
        <begin position="866"/>
        <end position="916"/>
    </location>
</feature>
<gene>
    <name evidence="2" type="ORF">F503_01858</name>
</gene>
<reference evidence="2 3" key="1">
    <citation type="journal article" date="2013" name="BMC Genomics">
        <title>The genome and transcriptome of the pine saprophyte Ophiostoma piceae, and a comparison with the bark beetle-associated pine pathogen Grosmannia clavigera.</title>
        <authorList>
            <person name="Haridas S."/>
            <person name="Wang Y."/>
            <person name="Lim L."/>
            <person name="Massoumi Alamouti S."/>
            <person name="Jackman S."/>
            <person name="Docking R."/>
            <person name="Robertson G."/>
            <person name="Birol I."/>
            <person name="Bohlmann J."/>
            <person name="Breuil C."/>
        </authorList>
    </citation>
    <scope>NUCLEOTIDE SEQUENCE [LARGE SCALE GENOMIC DNA]</scope>
    <source>
        <strain evidence="2 3">UAMH 11346</strain>
    </source>
</reference>
<feature type="region of interest" description="Disordered" evidence="1">
    <location>
        <begin position="594"/>
        <end position="618"/>
    </location>
</feature>
<keyword evidence="3" id="KW-1185">Reference proteome</keyword>
<feature type="compositionally biased region" description="Basic and acidic residues" evidence="1">
    <location>
        <begin position="342"/>
        <end position="392"/>
    </location>
</feature>
<name>S3CSG1_OPHP1</name>
<feature type="region of interest" description="Disordered" evidence="1">
    <location>
        <begin position="421"/>
        <end position="457"/>
    </location>
</feature>
<feature type="region of interest" description="Disordered" evidence="1">
    <location>
        <begin position="1"/>
        <end position="102"/>
    </location>
</feature>
<feature type="compositionally biased region" description="Basic and acidic residues" evidence="1">
    <location>
        <begin position="895"/>
        <end position="906"/>
    </location>
</feature>
<dbReference type="AlphaFoldDB" id="S3CSG1"/>
<evidence type="ECO:0000313" key="3">
    <source>
        <dbReference type="Proteomes" id="UP000016923"/>
    </source>
</evidence>
<feature type="region of interest" description="Disordered" evidence="1">
    <location>
        <begin position="548"/>
        <end position="579"/>
    </location>
</feature>
<feature type="compositionally biased region" description="Basic residues" evidence="1">
    <location>
        <begin position="149"/>
        <end position="162"/>
    </location>
</feature>
<feature type="compositionally biased region" description="Polar residues" evidence="1">
    <location>
        <begin position="824"/>
        <end position="838"/>
    </location>
</feature>
<feature type="compositionally biased region" description="Polar residues" evidence="1">
    <location>
        <begin position="38"/>
        <end position="56"/>
    </location>
</feature>
<feature type="compositionally biased region" description="Polar residues" evidence="1">
    <location>
        <begin position="77"/>
        <end position="89"/>
    </location>
</feature>